<dbReference type="SMART" id="SM00850">
    <property type="entry name" value="LytTR"/>
    <property type="match status" value="1"/>
</dbReference>
<accession>A0ABT2WJ39</accession>
<dbReference type="InterPro" id="IPR011006">
    <property type="entry name" value="CheY-like_superfamily"/>
</dbReference>
<dbReference type="InterPro" id="IPR046947">
    <property type="entry name" value="LytR-like"/>
</dbReference>
<dbReference type="GO" id="GO:0003677">
    <property type="term" value="F:DNA binding"/>
    <property type="evidence" value="ECO:0007669"/>
    <property type="project" value="UniProtKB-KW"/>
</dbReference>
<dbReference type="InterPro" id="IPR007492">
    <property type="entry name" value="LytTR_DNA-bd_dom"/>
</dbReference>
<evidence type="ECO:0000256" key="1">
    <source>
        <dbReference type="PROSITE-ProRule" id="PRU00169"/>
    </source>
</evidence>
<keyword evidence="4" id="KW-0238">DNA-binding</keyword>
<dbReference type="InterPro" id="IPR001789">
    <property type="entry name" value="Sig_transdc_resp-reg_receiver"/>
</dbReference>
<keyword evidence="1" id="KW-0597">Phosphoprotein</keyword>
<sequence length="249" mass="29554">MKIRVLIAEDEPMARKELFYLLEEEENIILTPHAETGEQLIELYFENKPDVIFLDVEMPKLTGLEAARYIKKHARNHFPLFVFTTAYDEYAMDAFDVEAVDYLLKPFEEKRFRRTMDRVRKMLMNVKNNDKEEEKFKKAKISKLLIDDGERMVLVAPESIYYAVPNKRLLEIHTEDKVIFSRMTLQELEKQLEGYPFYRPHRSYLVNLNHVLEITPWFNGTSNLTLKDKNRTKIPVSRSASKTILQLFK</sequence>
<evidence type="ECO:0000313" key="5">
    <source>
        <dbReference type="Proteomes" id="UP001208656"/>
    </source>
</evidence>
<dbReference type="SMART" id="SM00448">
    <property type="entry name" value="REC"/>
    <property type="match status" value="1"/>
</dbReference>
<comment type="caution">
    <text evidence="4">The sequence shown here is derived from an EMBL/GenBank/DDBJ whole genome shotgun (WGS) entry which is preliminary data.</text>
</comment>
<dbReference type="PROSITE" id="PS50110">
    <property type="entry name" value="RESPONSE_REGULATORY"/>
    <property type="match status" value="1"/>
</dbReference>
<feature type="domain" description="HTH LytTR-type" evidence="3">
    <location>
        <begin position="144"/>
        <end position="249"/>
    </location>
</feature>
<dbReference type="Gene3D" id="2.40.50.1020">
    <property type="entry name" value="LytTr DNA-binding domain"/>
    <property type="match status" value="1"/>
</dbReference>
<evidence type="ECO:0000259" key="2">
    <source>
        <dbReference type="PROSITE" id="PS50110"/>
    </source>
</evidence>
<keyword evidence="5" id="KW-1185">Reference proteome</keyword>
<dbReference type="RefSeq" id="WP_173660641.1">
    <property type="nucleotide sequence ID" value="NZ_JAOUSE010000027.1"/>
</dbReference>
<dbReference type="PROSITE" id="PS50930">
    <property type="entry name" value="HTH_LYTTR"/>
    <property type="match status" value="1"/>
</dbReference>
<dbReference type="Pfam" id="PF04397">
    <property type="entry name" value="LytTR"/>
    <property type="match status" value="1"/>
</dbReference>
<dbReference type="EMBL" id="JAOUSE010000027">
    <property type="protein sequence ID" value="MCU9594719.1"/>
    <property type="molecule type" value="Genomic_DNA"/>
</dbReference>
<feature type="domain" description="Response regulatory" evidence="2">
    <location>
        <begin position="4"/>
        <end position="120"/>
    </location>
</feature>
<dbReference type="Gene3D" id="3.40.50.2300">
    <property type="match status" value="1"/>
</dbReference>
<proteinExistence type="predicted"/>
<organism evidence="4 5">
    <name type="scientific">Pallidibacillus thermolactis</name>
    <dbReference type="NCBI Taxonomy" id="251051"/>
    <lineage>
        <taxon>Bacteria</taxon>
        <taxon>Bacillati</taxon>
        <taxon>Bacillota</taxon>
        <taxon>Bacilli</taxon>
        <taxon>Bacillales</taxon>
        <taxon>Bacillaceae</taxon>
        <taxon>Pallidibacillus</taxon>
    </lineage>
</organism>
<name>A0ABT2WJ39_9BACI</name>
<protein>
    <submittedName>
        <fullName evidence="4">LytTR family DNA-binding domain-containing protein</fullName>
    </submittedName>
</protein>
<dbReference type="SUPFAM" id="SSF52172">
    <property type="entry name" value="CheY-like"/>
    <property type="match status" value="1"/>
</dbReference>
<dbReference type="PANTHER" id="PTHR37299:SF1">
    <property type="entry name" value="STAGE 0 SPORULATION PROTEIN A HOMOLOG"/>
    <property type="match status" value="1"/>
</dbReference>
<gene>
    <name evidence="4" type="ORF">OEV82_09645</name>
</gene>
<dbReference type="Pfam" id="PF00072">
    <property type="entry name" value="Response_reg"/>
    <property type="match status" value="1"/>
</dbReference>
<dbReference type="Proteomes" id="UP001208656">
    <property type="component" value="Unassembled WGS sequence"/>
</dbReference>
<dbReference type="PANTHER" id="PTHR37299">
    <property type="entry name" value="TRANSCRIPTIONAL REGULATOR-RELATED"/>
    <property type="match status" value="1"/>
</dbReference>
<evidence type="ECO:0000259" key="3">
    <source>
        <dbReference type="PROSITE" id="PS50930"/>
    </source>
</evidence>
<feature type="modified residue" description="4-aspartylphosphate" evidence="1">
    <location>
        <position position="55"/>
    </location>
</feature>
<evidence type="ECO:0000313" key="4">
    <source>
        <dbReference type="EMBL" id="MCU9594719.1"/>
    </source>
</evidence>
<reference evidence="4 5" key="1">
    <citation type="submission" date="2022-10" db="EMBL/GenBank/DDBJ databases">
        <title>Description of Fervidibacillus gen. nov. in the family Fervidibacillaceae fam. nov. with two species, Fervidibacillus albus sp. nov., and Fervidibacillus halotolerans sp. nov., isolated from tidal flat sediments.</title>
        <authorList>
            <person name="Kwon K.K."/>
            <person name="Yang S.-H."/>
        </authorList>
    </citation>
    <scope>NUCLEOTIDE SEQUENCE [LARGE SCALE GENOMIC DNA]</scope>
    <source>
        <strain evidence="4 5">DSM 23332</strain>
    </source>
</reference>